<dbReference type="Proteomes" id="UP001551675">
    <property type="component" value="Unassembled WGS sequence"/>
</dbReference>
<dbReference type="EMBL" id="JBFALK010000003">
    <property type="protein sequence ID" value="MEV0968522.1"/>
    <property type="molecule type" value="Genomic_DNA"/>
</dbReference>
<name>A0ABV3GA95_MICGL</name>
<reference evidence="1 2" key="1">
    <citation type="submission" date="2024-06" db="EMBL/GenBank/DDBJ databases">
        <title>The Natural Products Discovery Center: Release of the First 8490 Sequenced Strains for Exploring Actinobacteria Biosynthetic Diversity.</title>
        <authorList>
            <person name="Kalkreuter E."/>
            <person name="Kautsar S.A."/>
            <person name="Yang D."/>
            <person name="Bader C.D."/>
            <person name="Teijaro C.N."/>
            <person name="Fluegel L."/>
            <person name="Davis C.M."/>
            <person name="Simpson J.R."/>
            <person name="Lauterbach L."/>
            <person name="Steele A.D."/>
            <person name="Gui C."/>
            <person name="Meng S."/>
            <person name="Li G."/>
            <person name="Viehrig K."/>
            <person name="Ye F."/>
            <person name="Su P."/>
            <person name="Kiefer A.F."/>
            <person name="Nichols A."/>
            <person name="Cepeda A.J."/>
            <person name="Yan W."/>
            <person name="Fan B."/>
            <person name="Jiang Y."/>
            <person name="Adhikari A."/>
            <person name="Zheng C.-J."/>
            <person name="Schuster L."/>
            <person name="Cowan T.M."/>
            <person name="Smanski M.J."/>
            <person name="Chevrette M.G."/>
            <person name="De Carvalho L.P.S."/>
            <person name="Shen B."/>
        </authorList>
    </citation>
    <scope>NUCLEOTIDE SEQUENCE [LARGE SCALE GENOMIC DNA]</scope>
    <source>
        <strain evidence="1 2">NPDC050100</strain>
    </source>
</reference>
<evidence type="ECO:0000313" key="1">
    <source>
        <dbReference type="EMBL" id="MEV0968522.1"/>
    </source>
</evidence>
<organism evidence="1 2">
    <name type="scientific">Microtetraspora glauca</name>
    <dbReference type="NCBI Taxonomy" id="1996"/>
    <lineage>
        <taxon>Bacteria</taxon>
        <taxon>Bacillati</taxon>
        <taxon>Actinomycetota</taxon>
        <taxon>Actinomycetes</taxon>
        <taxon>Streptosporangiales</taxon>
        <taxon>Streptosporangiaceae</taxon>
        <taxon>Microtetraspora</taxon>
    </lineage>
</organism>
<accession>A0ABV3GA95</accession>
<protein>
    <recommendedName>
        <fullName evidence="3">CBM-cenC domain-containing protein</fullName>
    </recommendedName>
</protein>
<keyword evidence="2" id="KW-1185">Reference proteome</keyword>
<dbReference type="RefSeq" id="WP_358131280.1">
    <property type="nucleotide sequence ID" value="NZ_JBFALK010000003.1"/>
</dbReference>
<evidence type="ECO:0008006" key="3">
    <source>
        <dbReference type="Google" id="ProtNLM"/>
    </source>
</evidence>
<comment type="caution">
    <text evidence="1">The sequence shown here is derived from an EMBL/GenBank/DDBJ whole genome shotgun (WGS) entry which is preliminary data.</text>
</comment>
<dbReference type="Gene3D" id="2.60.120.260">
    <property type="entry name" value="Galactose-binding domain-like"/>
    <property type="match status" value="1"/>
</dbReference>
<proteinExistence type="predicted"/>
<evidence type="ECO:0000313" key="2">
    <source>
        <dbReference type="Proteomes" id="UP001551675"/>
    </source>
</evidence>
<sequence length="429" mass="41824">MAIPGNLLTADQEDIETSATGWTTGAGTFTRSTVRANTGSASLQIVSAGAGDTFCYSNGNVTGLTAGQTYKGALYVYTSLAGRTAKIGWEWRTSAGTYVADVQSSKALVQNSWTLVEYQAVAPATTTQALLYLPWVTAGAASETYWFDTIFFGPLSTAVTGTLAGALPSLGASVSGTLVAPGVLSGALPPLGASASGQVRVSGSAAAVLPALTASLSGGLAAAGSMAAALPPLAGTLAGAAIASGALTASLPPLAADLAGAIPQDVSGALAATLPALSAGIVGEMLARGTAAPVLPPLGASLAAEATVAGTAAATLPVLSSGLSGALTVSSELAATLPALAANLHGGVLVLRGIRAEAHGPGLAELPIAGPAVRRVLDGPAARHELDGASLVPTPVDGPARVVQALEGPAARRELDGPDVSREVTGVGI</sequence>
<gene>
    <name evidence="1" type="ORF">AB0I59_07800</name>
</gene>